<evidence type="ECO:0000313" key="1">
    <source>
        <dbReference type="EMBL" id="MBB1487520.1"/>
    </source>
</evidence>
<evidence type="ECO:0008006" key="3">
    <source>
        <dbReference type="Google" id="ProtNLM"/>
    </source>
</evidence>
<protein>
    <recommendedName>
        <fullName evidence="3">Tetratricopeptide repeat protein</fullName>
    </recommendedName>
</protein>
<name>A0A839IS83_9GAMM</name>
<proteinExistence type="predicted"/>
<dbReference type="RefSeq" id="WP_182809291.1">
    <property type="nucleotide sequence ID" value="NZ_JACJFM010000015.1"/>
</dbReference>
<dbReference type="EMBL" id="JACJFM010000015">
    <property type="protein sequence ID" value="MBB1487520.1"/>
    <property type="molecule type" value="Genomic_DNA"/>
</dbReference>
<comment type="caution">
    <text evidence="1">The sequence shown here is derived from an EMBL/GenBank/DDBJ whole genome shotgun (WGS) entry which is preliminary data.</text>
</comment>
<dbReference type="SUPFAM" id="SSF48452">
    <property type="entry name" value="TPR-like"/>
    <property type="match status" value="1"/>
</dbReference>
<organism evidence="1 2">
    <name type="scientific">Oceanospirillum sediminis</name>
    <dbReference type="NCBI Taxonomy" id="2760088"/>
    <lineage>
        <taxon>Bacteria</taxon>
        <taxon>Pseudomonadati</taxon>
        <taxon>Pseudomonadota</taxon>
        <taxon>Gammaproteobacteria</taxon>
        <taxon>Oceanospirillales</taxon>
        <taxon>Oceanospirillaceae</taxon>
        <taxon>Oceanospirillum</taxon>
    </lineage>
</organism>
<dbReference type="Proteomes" id="UP000565262">
    <property type="component" value="Unassembled WGS sequence"/>
</dbReference>
<dbReference type="InterPro" id="IPR011990">
    <property type="entry name" value="TPR-like_helical_dom_sf"/>
</dbReference>
<dbReference type="Gene3D" id="1.25.40.10">
    <property type="entry name" value="Tetratricopeptide repeat domain"/>
    <property type="match status" value="1"/>
</dbReference>
<sequence length="159" mass="19010">MLFLWTEHHRKLLDMSPVKQSETWFEWMNLGALHYDLQQWQEAIPYLGCAFDLSCQQLCRHGYKMSEQELKSTATQLTLSAIYLTNAFQHFGNRDKAWFILAKALRVLHQDEQRVNWQTGWAQECVQALVNQERHEAFFERYLNLPFASSYLHMESHFH</sequence>
<reference evidence="1 2" key="1">
    <citation type="submission" date="2020-08" db="EMBL/GenBank/DDBJ databases">
        <title>Oceanospirillum sp. nov. isolated from marine sediment.</title>
        <authorList>
            <person name="Ji X."/>
        </authorList>
    </citation>
    <scope>NUCLEOTIDE SEQUENCE [LARGE SCALE GENOMIC DNA]</scope>
    <source>
        <strain evidence="1 2">D5</strain>
    </source>
</reference>
<accession>A0A839IS83</accession>
<gene>
    <name evidence="1" type="ORF">H4O21_12965</name>
</gene>
<dbReference type="AlphaFoldDB" id="A0A839IS83"/>
<keyword evidence="2" id="KW-1185">Reference proteome</keyword>
<evidence type="ECO:0000313" key="2">
    <source>
        <dbReference type="Proteomes" id="UP000565262"/>
    </source>
</evidence>